<protein>
    <recommendedName>
        <fullName evidence="4">Roadblock/LAMTOR2 domain-containing protein</fullName>
    </recommendedName>
</protein>
<evidence type="ECO:0000313" key="3">
    <source>
        <dbReference type="Proteomes" id="UP001516061"/>
    </source>
</evidence>
<proteinExistence type="predicted"/>
<sequence>MPKQTTQDAWAGPSGLPPDAADAVPFTTRELRTRAERPDAPPLGMLFPRDAAPPGQHIVVWDPQASWPAFSLRPLAQAAHGAIGEIVLVQEQRPDTPVARLRSTLVPTPSGQTLGVIQVEAAPGDDLALPVALSLLAQADRAVVLAGSGQDKELVRRIGERVRPDSWQGPPLLLVSPADKPSRADRLRRSHWPRGLRIHVLELFQSGAPDWSQQLVAMVCGQGEAPAAPAAPVPVPVPVTASAPAAPTLPPPASPPAFPSPMPTTPLHAHAAHDLPSPSPSPAPRAAAGADLDETRVARMLGVLAMGPGVVGAALVSVDGAELLAIDAATETAQAEIERAARRTCAMWRAQQATGDDAVEAPPAELMWTAAGRHHLALPLPRQPGLLLLACIDRDFGDLSAARWQAAVARNQWR</sequence>
<reference evidence="2 3" key="1">
    <citation type="submission" date="2020-05" db="EMBL/GenBank/DDBJ databases">
        <title>Genomic Encyclopedia of Type Strains, Phase IV (KMG-V): Genome sequencing to study the core and pangenomes of soil and plant-associated prokaryotes.</title>
        <authorList>
            <person name="Whitman W."/>
        </authorList>
    </citation>
    <scope>NUCLEOTIDE SEQUENCE [LARGE SCALE GENOMIC DNA]</scope>
    <source>
        <strain evidence="2 3">C29</strain>
    </source>
</reference>
<evidence type="ECO:0000313" key="2">
    <source>
        <dbReference type="EMBL" id="NRT56048.1"/>
    </source>
</evidence>
<organism evidence="2 3">
    <name type="scientific">Sphaerotilus uruguayifluvii</name>
    <dbReference type="NCBI Taxonomy" id="2735897"/>
    <lineage>
        <taxon>Bacteria</taxon>
        <taxon>Pseudomonadati</taxon>
        <taxon>Pseudomonadota</taxon>
        <taxon>Betaproteobacteria</taxon>
        <taxon>Burkholderiales</taxon>
        <taxon>Sphaerotilaceae</taxon>
        <taxon>Sphaerotilus</taxon>
    </lineage>
</organism>
<feature type="region of interest" description="Disordered" evidence="1">
    <location>
        <begin position="1"/>
        <end position="28"/>
    </location>
</feature>
<feature type="compositionally biased region" description="Pro residues" evidence="1">
    <location>
        <begin position="247"/>
        <end position="264"/>
    </location>
</feature>
<accession>A0ABX2G3L9</accession>
<dbReference type="RefSeq" id="WP_173805020.1">
    <property type="nucleotide sequence ID" value="NZ_JABSNM010000006.1"/>
</dbReference>
<name>A0ABX2G3L9_9BURK</name>
<feature type="region of interest" description="Disordered" evidence="1">
    <location>
        <begin position="246"/>
        <end position="289"/>
    </location>
</feature>
<gene>
    <name evidence="2" type="ORF">HNQ01_001783</name>
</gene>
<keyword evidence="3" id="KW-1185">Reference proteome</keyword>
<comment type="caution">
    <text evidence="2">The sequence shown here is derived from an EMBL/GenBank/DDBJ whole genome shotgun (WGS) entry which is preliminary data.</text>
</comment>
<dbReference type="Proteomes" id="UP001516061">
    <property type="component" value="Unassembled WGS sequence"/>
</dbReference>
<evidence type="ECO:0000256" key="1">
    <source>
        <dbReference type="SAM" id="MobiDB-lite"/>
    </source>
</evidence>
<dbReference type="EMBL" id="JABSNM010000006">
    <property type="protein sequence ID" value="NRT56048.1"/>
    <property type="molecule type" value="Genomic_DNA"/>
</dbReference>
<evidence type="ECO:0008006" key="4">
    <source>
        <dbReference type="Google" id="ProtNLM"/>
    </source>
</evidence>